<sequence length="108" mass="11982">MTITPATHTQDISMPDSRPAVPRLPDKARFTENLCQQIEGFQRILQVPSETLAAALTLSPQEFQRRIIRVEDFTAYEIAVCAAIFRTTVSSLVGEEYPLNTSPSSSVL</sequence>
<accession>A0A6M0RXR2</accession>
<proteinExistence type="predicted"/>
<gene>
    <name evidence="2" type="ORF">DXZ20_36415</name>
</gene>
<evidence type="ECO:0000313" key="2">
    <source>
        <dbReference type="EMBL" id="NEZ61027.1"/>
    </source>
</evidence>
<feature type="region of interest" description="Disordered" evidence="1">
    <location>
        <begin position="1"/>
        <end position="25"/>
    </location>
</feature>
<organism evidence="2 3">
    <name type="scientific">Adonisia turfae CCMR0081</name>
    <dbReference type="NCBI Taxonomy" id="2292702"/>
    <lineage>
        <taxon>Bacteria</taxon>
        <taxon>Bacillati</taxon>
        <taxon>Cyanobacteriota</taxon>
        <taxon>Adonisia</taxon>
        <taxon>Adonisia turfae</taxon>
    </lineage>
</organism>
<dbReference type="AlphaFoldDB" id="A0A6M0RXR2"/>
<evidence type="ECO:0000256" key="1">
    <source>
        <dbReference type="SAM" id="MobiDB-lite"/>
    </source>
</evidence>
<protein>
    <submittedName>
        <fullName evidence="2">Uncharacterized protein</fullName>
    </submittedName>
</protein>
<feature type="compositionally biased region" description="Polar residues" evidence="1">
    <location>
        <begin position="1"/>
        <end position="12"/>
    </location>
</feature>
<comment type="caution">
    <text evidence="2">The sequence shown here is derived from an EMBL/GenBank/DDBJ whole genome shotgun (WGS) entry which is preliminary data.</text>
</comment>
<dbReference type="Proteomes" id="UP000481033">
    <property type="component" value="Unassembled WGS sequence"/>
</dbReference>
<dbReference type="EMBL" id="QXHD01000004">
    <property type="protein sequence ID" value="NEZ61027.1"/>
    <property type="molecule type" value="Genomic_DNA"/>
</dbReference>
<reference evidence="2 3" key="1">
    <citation type="journal article" date="2020" name="Microb. Ecol.">
        <title>Ecogenomics of the Marine Benthic Filamentous Cyanobacterium Adonisia.</title>
        <authorList>
            <person name="Walter J.M."/>
            <person name="Coutinho F.H."/>
            <person name="Leomil L."/>
            <person name="Hargreaves P.I."/>
            <person name="Campeao M.E."/>
            <person name="Vieira V.V."/>
            <person name="Silva B.S."/>
            <person name="Fistarol G.O."/>
            <person name="Salomon P.S."/>
            <person name="Sawabe T."/>
            <person name="Mino S."/>
            <person name="Hosokawa M."/>
            <person name="Miyashita H."/>
            <person name="Maruyama F."/>
            <person name="van Verk M.C."/>
            <person name="Dutilh B.E."/>
            <person name="Thompson C.C."/>
            <person name="Thompson F.L."/>
        </authorList>
    </citation>
    <scope>NUCLEOTIDE SEQUENCE [LARGE SCALE GENOMIC DNA]</scope>
    <source>
        <strain evidence="2 3">CCMR0081</strain>
    </source>
</reference>
<evidence type="ECO:0000313" key="3">
    <source>
        <dbReference type="Proteomes" id="UP000481033"/>
    </source>
</evidence>
<keyword evidence="3" id="KW-1185">Reference proteome</keyword>
<name>A0A6M0RXR2_9CYAN</name>